<dbReference type="AlphaFoldDB" id="A0A5N4A274"/>
<organism evidence="1 2">
    <name type="scientific">Photinus pyralis</name>
    <name type="common">Common eastern firefly</name>
    <name type="synonym">Lampyris pyralis</name>
    <dbReference type="NCBI Taxonomy" id="7054"/>
    <lineage>
        <taxon>Eukaryota</taxon>
        <taxon>Metazoa</taxon>
        <taxon>Ecdysozoa</taxon>
        <taxon>Arthropoda</taxon>
        <taxon>Hexapoda</taxon>
        <taxon>Insecta</taxon>
        <taxon>Pterygota</taxon>
        <taxon>Neoptera</taxon>
        <taxon>Endopterygota</taxon>
        <taxon>Coleoptera</taxon>
        <taxon>Polyphaga</taxon>
        <taxon>Elateriformia</taxon>
        <taxon>Elateroidea</taxon>
        <taxon>Lampyridae</taxon>
        <taxon>Lampyrinae</taxon>
        <taxon>Photinus</taxon>
    </lineage>
</organism>
<dbReference type="Proteomes" id="UP000327044">
    <property type="component" value="Unassembled WGS sequence"/>
</dbReference>
<protein>
    <submittedName>
        <fullName evidence="1">Uncharacterized protein</fullName>
    </submittedName>
</protein>
<dbReference type="PANTHER" id="PTHR40552:SF6">
    <property type="entry name" value="FI09606P-RELATED"/>
    <property type="match status" value="1"/>
</dbReference>
<reference evidence="1 2" key="1">
    <citation type="journal article" date="2018" name="Elife">
        <title>Firefly genomes illuminate parallel origins of bioluminescence in beetles.</title>
        <authorList>
            <person name="Fallon T.R."/>
            <person name="Lower S.E."/>
            <person name="Chang C.H."/>
            <person name="Bessho-Uehara M."/>
            <person name="Martin G.J."/>
            <person name="Bewick A.J."/>
            <person name="Behringer M."/>
            <person name="Debat H.J."/>
            <person name="Wong I."/>
            <person name="Day J.C."/>
            <person name="Suvorov A."/>
            <person name="Silva C.J."/>
            <person name="Stanger-Hall K.F."/>
            <person name="Hall D.W."/>
            <person name="Schmitz R.J."/>
            <person name="Nelson D.R."/>
            <person name="Lewis S.M."/>
            <person name="Shigenobu S."/>
            <person name="Bybee S.M."/>
            <person name="Larracuente A.M."/>
            <person name="Oba Y."/>
            <person name="Weng J.K."/>
        </authorList>
    </citation>
    <scope>NUCLEOTIDE SEQUENCE [LARGE SCALE GENOMIC DNA]</scope>
    <source>
        <strain evidence="1">1611_PpyrPB1</strain>
        <tissue evidence="1">Whole body</tissue>
    </source>
</reference>
<dbReference type="Gene3D" id="3.90.70.120">
    <property type="match status" value="5"/>
</dbReference>
<accession>A0A5N4A274</accession>
<evidence type="ECO:0000313" key="1">
    <source>
        <dbReference type="EMBL" id="KAB0791417.1"/>
    </source>
</evidence>
<evidence type="ECO:0000313" key="2">
    <source>
        <dbReference type="Proteomes" id="UP000327044"/>
    </source>
</evidence>
<sequence>MKRVAGVASGKWILRGSFNQNDRRFEKEVRGTQCTAAAALSLAFALIKPESKWTTEDVDEILIQTEPYYKECVAKLKSGNKFRDGKLLVDELNRKCALEGTEINFDIEECAVNGLIDAKDYDDTLNLKSGIATFFRDNNSAIVTARSVSVAIWKKDQAFYYYDSHSRDEKGMINGYGTACVMRFSNMDDLALSIEANLQPGQNNSFNIGRVTVSVWEMEAGGVSRPPLNNYAELSPHSAILRSVFSERSGIFKLNAGKQTIPMCLVAMAMMKIYPASIWSQDIVEEVLKIGDRLFTDTMVARERRTDLTPEEDVDEVYAENCLREFHIGTNKFVMNFGGPLVGNFEQNFWPQIKAFYQRAPASDNDEFELLITSNLYNVATWFDGNVYYLFDPKPRDQFGQVFGKEEWSAKVDVPEDEEGGGDDPKFVSEMAKKKLGGGDELPEVEIVKHSPSYWKRKETDGAACVVWFTSADKLIEHVYENTPPNRREALDFKMFPITVVNRPDLKNVFNSKTAREDNYSGDWYAFKEIDRGLWILRGTTDNSDEMFPPKNRGRQSLAMCYAALAYAKRYVINKFKSGTVNDILKYGDRLYTATRKRRYQELRANKELGLSAEEIETIMNGQTFGVEDVERVFCIGLDQMTVELHQDAVTGDIYAEGSKDVADVRRALEEFFKDHRFGIIACKNLTCAIWKGVKIYYMFDSNSRGPCGATCPSGEACITRCLNTNAIADIFLGNLPKEGRNGFAIHSVRIRVTPCPRPLKPEEKPVKEEPPKYTGITGVMPGKHILRGTFSQEDDKFGRGRNVQSAPVAIIALSMSLVHNPSTWTTPIVDDILYLGDELYMSTLESLGYEYNPWEQGLTVHLVNKDYKVGLLRANFGLRTTDQRGMIDIKHPSIMNIRQGLENFFEENTHGVIETETLTVAIWEEDEQPGFVYMYDPNPRGPAGLYLSGGTACLLIFETVKMAADHFIANVTDKTKRRGEFVITPVEIVVGNAKTKPKKKRERDCGTMELVKGERAVPGPYDKRQLRKMAAEERRRKEARRLAKIGRLQYHGLPNGDALLRGTKSQSSKEYSANSRGNQDIANCFAAFVVHRLSLISTWHYRQIDMILDVGDQLYKDSYITYSPRNPKLGMANILRKVFIKDVEVALKVYKPVMKNTLSAPNLELALINYFQQEQFCVLSTRNEHVALFFREGLYYIFDPHDCDLEGNRTAECGVACIVKFQTIPNLVAKYVANYTRPDEGDVFTITLVTLGSIVVKGGGRALTS</sequence>
<name>A0A5N4A274_PHOPY</name>
<comment type="caution">
    <text evidence="1">The sequence shown here is derived from an EMBL/GenBank/DDBJ whole genome shotgun (WGS) entry which is preliminary data.</text>
</comment>
<dbReference type="InParanoid" id="A0A5N4A274"/>
<keyword evidence="2" id="KW-1185">Reference proteome</keyword>
<dbReference type="EMBL" id="VVIM01000011">
    <property type="protein sequence ID" value="KAB0791417.1"/>
    <property type="molecule type" value="Genomic_DNA"/>
</dbReference>
<dbReference type="InterPro" id="IPR038765">
    <property type="entry name" value="Papain-like_cys_pep_sf"/>
</dbReference>
<gene>
    <name evidence="1" type="ORF">PPYR_03217</name>
</gene>
<dbReference type="PANTHER" id="PTHR40552">
    <property type="entry name" value="AT05186P-RELATED"/>
    <property type="match status" value="1"/>
</dbReference>
<dbReference type="SUPFAM" id="SSF54001">
    <property type="entry name" value="Cysteine proteinases"/>
    <property type="match status" value="1"/>
</dbReference>
<proteinExistence type="predicted"/>